<feature type="non-terminal residue" evidence="1">
    <location>
        <position position="1"/>
    </location>
</feature>
<dbReference type="Proteomes" id="UP000649617">
    <property type="component" value="Unassembled WGS sequence"/>
</dbReference>
<accession>A0A812PRT9</accession>
<gene>
    <name evidence="1" type="ORF">SPIL2461_LOCUS8178</name>
</gene>
<sequence>QPEIKPVAGYNEADSYSAEAWRALEAYLNKPFTCAVDSKGDLLISDGLNQRLRKITGYNSHCSTSEQFTPQQVQDFERLLAEADAACNNQSQPQLVEIYTSAQAEVVENGNVQLVQDEFCNFGSSPRLADMANYTTNVFVLCQVCQELNPRPVACPWPELCMCRDAIMNVARSLVYIHCPQRNAFVDPWHRWVTAITSCLLEDPQAAQWYNSSTTAQLQQHLQTI</sequence>
<organism evidence="1 2">
    <name type="scientific">Symbiodinium pilosum</name>
    <name type="common">Dinoflagellate</name>
    <dbReference type="NCBI Taxonomy" id="2952"/>
    <lineage>
        <taxon>Eukaryota</taxon>
        <taxon>Sar</taxon>
        <taxon>Alveolata</taxon>
        <taxon>Dinophyceae</taxon>
        <taxon>Suessiales</taxon>
        <taxon>Symbiodiniaceae</taxon>
        <taxon>Symbiodinium</taxon>
    </lineage>
</organism>
<proteinExistence type="predicted"/>
<reference evidence="1" key="1">
    <citation type="submission" date="2021-02" db="EMBL/GenBank/DDBJ databases">
        <authorList>
            <person name="Dougan E. K."/>
            <person name="Rhodes N."/>
            <person name="Thang M."/>
            <person name="Chan C."/>
        </authorList>
    </citation>
    <scope>NUCLEOTIDE SEQUENCE</scope>
</reference>
<protein>
    <submittedName>
        <fullName evidence="1">Uncharacterized protein</fullName>
    </submittedName>
</protein>
<dbReference type="EMBL" id="CAJNIZ010013223">
    <property type="protein sequence ID" value="CAE7345284.1"/>
    <property type="molecule type" value="Genomic_DNA"/>
</dbReference>
<dbReference type="OrthoDB" id="425670at2759"/>
<dbReference type="AlphaFoldDB" id="A0A812PRT9"/>
<evidence type="ECO:0000313" key="1">
    <source>
        <dbReference type="EMBL" id="CAE7345284.1"/>
    </source>
</evidence>
<keyword evidence="2" id="KW-1185">Reference proteome</keyword>
<comment type="caution">
    <text evidence="1">The sequence shown here is derived from an EMBL/GenBank/DDBJ whole genome shotgun (WGS) entry which is preliminary data.</text>
</comment>
<name>A0A812PRT9_SYMPI</name>
<evidence type="ECO:0000313" key="2">
    <source>
        <dbReference type="Proteomes" id="UP000649617"/>
    </source>
</evidence>